<organism evidence="1">
    <name type="scientific">marine sediment metagenome</name>
    <dbReference type="NCBI Taxonomy" id="412755"/>
    <lineage>
        <taxon>unclassified sequences</taxon>
        <taxon>metagenomes</taxon>
        <taxon>ecological metagenomes</taxon>
    </lineage>
</organism>
<accession>A0A0F9MHL0</accession>
<reference evidence="1" key="1">
    <citation type="journal article" date="2015" name="Nature">
        <title>Complex archaea that bridge the gap between prokaryotes and eukaryotes.</title>
        <authorList>
            <person name="Spang A."/>
            <person name="Saw J.H."/>
            <person name="Jorgensen S.L."/>
            <person name="Zaremba-Niedzwiedzka K."/>
            <person name="Martijn J."/>
            <person name="Lind A.E."/>
            <person name="van Eijk R."/>
            <person name="Schleper C."/>
            <person name="Guy L."/>
            <person name="Ettema T.J."/>
        </authorList>
    </citation>
    <scope>NUCLEOTIDE SEQUENCE</scope>
</reference>
<evidence type="ECO:0000313" key="1">
    <source>
        <dbReference type="EMBL" id="KKN05329.1"/>
    </source>
</evidence>
<protein>
    <submittedName>
        <fullName evidence="1">Uncharacterized protein</fullName>
    </submittedName>
</protein>
<proteinExistence type="predicted"/>
<dbReference type="EMBL" id="LAZR01004818">
    <property type="protein sequence ID" value="KKN05329.1"/>
    <property type="molecule type" value="Genomic_DNA"/>
</dbReference>
<name>A0A0F9MHL0_9ZZZZ</name>
<sequence>MGYIAEIRWNEFLKHKFRTILWRVVEDKVTKDRICHLFNYPHKKVKFGPKAILHKTKDEALKWAKDYIDANPDTTNWEVVQE</sequence>
<dbReference type="AlphaFoldDB" id="A0A0F9MHL0"/>
<gene>
    <name evidence="1" type="ORF">LCGC14_1088500</name>
</gene>
<comment type="caution">
    <text evidence="1">The sequence shown here is derived from an EMBL/GenBank/DDBJ whole genome shotgun (WGS) entry which is preliminary data.</text>
</comment>